<organism evidence="1 2">
    <name type="scientific">Bemisia tabaci</name>
    <name type="common">Sweetpotato whitefly</name>
    <name type="synonym">Aleurodes tabaci</name>
    <dbReference type="NCBI Taxonomy" id="7038"/>
    <lineage>
        <taxon>Eukaryota</taxon>
        <taxon>Metazoa</taxon>
        <taxon>Ecdysozoa</taxon>
        <taxon>Arthropoda</taxon>
        <taxon>Hexapoda</taxon>
        <taxon>Insecta</taxon>
        <taxon>Pterygota</taxon>
        <taxon>Neoptera</taxon>
        <taxon>Paraneoptera</taxon>
        <taxon>Hemiptera</taxon>
        <taxon>Sternorrhyncha</taxon>
        <taxon>Aleyrodoidea</taxon>
        <taxon>Aleyrodidae</taxon>
        <taxon>Aleyrodinae</taxon>
        <taxon>Bemisia</taxon>
    </lineage>
</organism>
<protein>
    <submittedName>
        <fullName evidence="1">Uncharacterized protein</fullName>
    </submittedName>
</protein>
<gene>
    <name evidence="1" type="ORF">BEMITA_LOCUS2</name>
</gene>
<reference evidence="1" key="1">
    <citation type="submission" date="2021-12" db="EMBL/GenBank/DDBJ databases">
        <authorList>
            <person name="King R."/>
        </authorList>
    </citation>
    <scope>NUCLEOTIDE SEQUENCE</scope>
</reference>
<dbReference type="Proteomes" id="UP001152759">
    <property type="component" value="Unassembled WGS sequence"/>
</dbReference>
<dbReference type="EMBL" id="CAKKNF020000001">
    <property type="protein sequence ID" value="CAH0746832.1"/>
    <property type="molecule type" value="Genomic_DNA"/>
</dbReference>
<evidence type="ECO:0000313" key="1">
    <source>
        <dbReference type="EMBL" id="CAH0746832.1"/>
    </source>
</evidence>
<comment type="caution">
    <text evidence="1">The sequence shown here is derived from an EMBL/GenBank/DDBJ whole genome shotgun (WGS) entry which is preliminary data.</text>
</comment>
<proteinExistence type="predicted"/>
<evidence type="ECO:0000313" key="2">
    <source>
        <dbReference type="Proteomes" id="UP001152759"/>
    </source>
</evidence>
<accession>A0AAI8UUI5</accession>
<sequence>MPTPPTEKILYELLVYAEWKLEPEFSRLSKAVSPSVQSLPFLLTRLSSILKRKEASPIIK</sequence>
<dbReference type="AlphaFoldDB" id="A0AAI8UUI5"/>
<keyword evidence="2" id="KW-1185">Reference proteome</keyword>
<name>A0AAI8UUI5_BEMTA</name>